<dbReference type="InterPro" id="IPR046859">
    <property type="entry name" value="RGPA/RALGAPB_N"/>
</dbReference>
<feature type="region of interest" description="Disordered" evidence="1">
    <location>
        <begin position="291"/>
        <end position="424"/>
    </location>
</feature>
<feature type="compositionally biased region" description="Polar residues" evidence="1">
    <location>
        <begin position="389"/>
        <end position="398"/>
    </location>
</feature>
<feature type="compositionally biased region" description="Low complexity" evidence="1">
    <location>
        <begin position="153"/>
        <end position="166"/>
    </location>
</feature>
<keyword evidence="3" id="KW-1185">Reference proteome</keyword>
<feature type="region of interest" description="Disordered" evidence="1">
    <location>
        <begin position="510"/>
        <end position="539"/>
    </location>
</feature>
<protein>
    <submittedName>
        <fullName evidence="4">RALGAPB_N domain-containing protein</fullName>
    </submittedName>
</protein>
<feature type="region of interest" description="Disordered" evidence="1">
    <location>
        <begin position="69"/>
        <end position="96"/>
    </location>
</feature>
<reference evidence="4" key="1">
    <citation type="submission" date="2016-11" db="UniProtKB">
        <authorList>
            <consortium name="WormBaseParasite"/>
        </authorList>
    </citation>
    <scope>IDENTIFICATION</scope>
</reference>
<evidence type="ECO:0000313" key="4">
    <source>
        <dbReference type="WBParaSite" id="maker-unitig_30173-snap-gene-0.1-mRNA-1"/>
    </source>
</evidence>
<name>A0A1I8FDB2_9PLAT</name>
<feature type="compositionally biased region" description="Low complexity" evidence="1">
    <location>
        <begin position="292"/>
        <end position="315"/>
    </location>
</feature>
<accession>A0A1I8FDB2</accession>
<feature type="compositionally biased region" description="Acidic residues" evidence="1">
    <location>
        <begin position="355"/>
        <end position="369"/>
    </location>
</feature>
<proteinExistence type="predicted"/>
<evidence type="ECO:0000256" key="1">
    <source>
        <dbReference type="SAM" id="MobiDB-lite"/>
    </source>
</evidence>
<dbReference type="WBParaSite" id="maker-unitig_30173-snap-gene-0.1-mRNA-1">
    <property type="protein sequence ID" value="maker-unitig_30173-snap-gene-0.1-mRNA-1"/>
    <property type="gene ID" value="maker-unitig_30173-snap-gene-0.1"/>
</dbReference>
<feature type="region of interest" description="Disordered" evidence="1">
    <location>
        <begin position="120"/>
        <end position="166"/>
    </location>
</feature>
<organism evidence="3 4">
    <name type="scientific">Macrostomum lignano</name>
    <dbReference type="NCBI Taxonomy" id="282301"/>
    <lineage>
        <taxon>Eukaryota</taxon>
        <taxon>Metazoa</taxon>
        <taxon>Spiralia</taxon>
        <taxon>Lophotrochozoa</taxon>
        <taxon>Platyhelminthes</taxon>
        <taxon>Rhabditophora</taxon>
        <taxon>Macrostomorpha</taxon>
        <taxon>Macrostomida</taxon>
        <taxon>Macrostomidae</taxon>
        <taxon>Macrostomum</taxon>
    </lineage>
</organism>
<feature type="compositionally biased region" description="Low complexity" evidence="1">
    <location>
        <begin position="402"/>
        <end position="418"/>
    </location>
</feature>
<evidence type="ECO:0000259" key="2">
    <source>
        <dbReference type="Pfam" id="PF20412"/>
    </source>
</evidence>
<dbReference type="Proteomes" id="UP000095280">
    <property type="component" value="Unplaced"/>
</dbReference>
<feature type="domain" description="Ral GTPase-activating protein subunit alpha/beta N-terminal" evidence="2">
    <location>
        <begin position="1"/>
        <end position="57"/>
    </location>
</feature>
<evidence type="ECO:0000313" key="3">
    <source>
        <dbReference type="Proteomes" id="UP000095280"/>
    </source>
</evidence>
<feature type="compositionally biased region" description="Basic residues" evidence="1">
    <location>
        <begin position="524"/>
        <end position="538"/>
    </location>
</feature>
<dbReference type="Pfam" id="PF20412">
    <property type="entry name" value="RALGAPB_N"/>
    <property type="match status" value="1"/>
</dbReference>
<dbReference type="AlphaFoldDB" id="A0A1I8FDB2"/>
<feature type="compositionally biased region" description="Basic residues" evidence="1">
    <location>
        <begin position="319"/>
        <end position="339"/>
    </location>
</feature>
<sequence length="622" mass="67342">TLFTTWLYALHYSNISDCMWDRLVEVLSKLTRWSPLIIEWNKTLEFCTKKLASDVYKLDLQNLPMDRLVSGPKRVKRKEKDRSRGGGAAATAPRSGISTATGAAAVAWLDWKLRRRPQPLGPAGGTLASLTASRCRRSRTNSSSIRKQLTEGSPSPSQPTASTAASTAPAAKATLLMTASGAAASAAAEKLLAASAASAAAPSAHPELLGLGVHLGRFNRRVRLPTAAAAAASRSPAALAIRARRRSNPPALPSAAAPGHSGSFIAELGDAAALFGESGRRRWWLQLRPSLSPQSPETASDSSSPSPRPPIGSVSQTPRQHRQTRPSCRRISSRRRHPKAPSAAAVRRPSPHMIDDEDDNFASAEDDDNGPPRSALSSRSQDLPIVPGSSRSAPSSQPKICPSVPGSSRSAPSSQGPQDLPHRPRVSLVWDPVWISSGTRCCPTMLQQIKANFSISTPKLFPQIAEEFGTSRRRQTRTPCSNQSANDEYVMLAKERLGRLQQHQQQMSSPQLFAEDVGGECSGRQRRPGRRRRSWRSRRAADFGSGCSAMSRKLPRQLPPLLSDAAAAARRRRRRCCSAGSAEEAPVPLRPGLRLPLPQLLPCRECRQVQLLLVQLLLASFW</sequence>